<gene>
    <name evidence="1" type="ORF">DPEC_G00062300</name>
</gene>
<sequence>MDSERRRSIETRLVPGACARWEASRGHLEGKDDEWYQDGEWKISTNPAYDLSEQATSQSWLRKEQLEDNPIPDQQWSSLQQITGRRRGSAGGPTYLPSWNLPIPTRWLDTWLLETPQRGSANFYK</sequence>
<keyword evidence="2" id="KW-1185">Reference proteome</keyword>
<comment type="caution">
    <text evidence="1">The sequence shown here is derived from an EMBL/GenBank/DDBJ whole genome shotgun (WGS) entry which is preliminary data.</text>
</comment>
<dbReference type="EMBL" id="CM055732">
    <property type="protein sequence ID" value="KAJ8011826.1"/>
    <property type="molecule type" value="Genomic_DNA"/>
</dbReference>
<name>A0ACC2H7X9_DALPE</name>
<protein>
    <submittedName>
        <fullName evidence="1">Uncharacterized protein</fullName>
    </submittedName>
</protein>
<organism evidence="1 2">
    <name type="scientific">Dallia pectoralis</name>
    <name type="common">Alaska blackfish</name>
    <dbReference type="NCBI Taxonomy" id="75939"/>
    <lineage>
        <taxon>Eukaryota</taxon>
        <taxon>Metazoa</taxon>
        <taxon>Chordata</taxon>
        <taxon>Craniata</taxon>
        <taxon>Vertebrata</taxon>
        <taxon>Euteleostomi</taxon>
        <taxon>Actinopterygii</taxon>
        <taxon>Neopterygii</taxon>
        <taxon>Teleostei</taxon>
        <taxon>Protacanthopterygii</taxon>
        <taxon>Esociformes</taxon>
        <taxon>Umbridae</taxon>
        <taxon>Dallia</taxon>
    </lineage>
</organism>
<reference evidence="1" key="1">
    <citation type="submission" date="2021-05" db="EMBL/GenBank/DDBJ databases">
        <authorList>
            <person name="Pan Q."/>
            <person name="Jouanno E."/>
            <person name="Zahm M."/>
            <person name="Klopp C."/>
            <person name="Cabau C."/>
            <person name="Louis A."/>
            <person name="Berthelot C."/>
            <person name="Parey E."/>
            <person name="Roest Crollius H."/>
            <person name="Montfort J."/>
            <person name="Robinson-Rechavi M."/>
            <person name="Bouchez O."/>
            <person name="Lampietro C."/>
            <person name="Lopez Roques C."/>
            <person name="Donnadieu C."/>
            <person name="Postlethwait J."/>
            <person name="Bobe J."/>
            <person name="Dillon D."/>
            <person name="Chandos A."/>
            <person name="von Hippel F."/>
            <person name="Guiguen Y."/>
        </authorList>
    </citation>
    <scope>NUCLEOTIDE SEQUENCE</scope>
    <source>
        <strain evidence="1">YG-Jan2019</strain>
    </source>
</reference>
<evidence type="ECO:0000313" key="1">
    <source>
        <dbReference type="EMBL" id="KAJ8011826.1"/>
    </source>
</evidence>
<proteinExistence type="predicted"/>
<accession>A0ACC2H7X9</accession>
<evidence type="ECO:0000313" key="2">
    <source>
        <dbReference type="Proteomes" id="UP001157502"/>
    </source>
</evidence>
<dbReference type="Proteomes" id="UP001157502">
    <property type="component" value="Chromosome 5"/>
</dbReference>